<dbReference type="PIRSF" id="PIRSF029886">
    <property type="entry name" value="KBAA"/>
    <property type="match status" value="1"/>
</dbReference>
<dbReference type="Pfam" id="PF14089">
    <property type="entry name" value="KbaA"/>
    <property type="match status" value="1"/>
</dbReference>
<organism evidence="2 3">
    <name type="scientific">Pontibacillus litoralis JSM 072002</name>
    <dbReference type="NCBI Taxonomy" id="1385512"/>
    <lineage>
        <taxon>Bacteria</taxon>
        <taxon>Bacillati</taxon>
        <taxon>Bacillota</taxon>
        <taxon>Bacilli</taxon>
        <taxon>Bacillales</taxon>
        <taxon>Bacillaceae</taxon>
        <taxon>Pontibacillus</taxon>
    </lineage>
</organism>
<dbReference type="Proteomes" id="UP000030401">
    <property type="component" value="Unassembled WGS sequence"/>
</dbReference>
<sequence>MTSRNWVKLFFNTLLLGGVVTLIVSFFVKSDAYMMALQPFNAFELLGVMLTFLGFGFIFSVISQMGFFAYLTVHRFGLGIFKSYWIPIQIGLILFAVFDLVYFPYQKAAEEASIWPYILTATIITICSVAVAYVKAQQTNQKAFIPALFFMIVVTAIEWVPAINVSDVDYTLLMIFPLFACNAYQLLLLHKLNSPQQSANSAKHATSKK</sequence>
<keyword evidence="1" id="KW-0472">Membrane</keyword>
<dbReference type="eggNOG" id="COG2194">
    <property type="taxonomic scope" value="Bacteria"/>
</dbReference>
<feature type="transmembrane region" description="Helical" evidence="1">
    <location>
        <begin position="170"/>
        <end position="189"/>
    </location>
</feature>
<evidence type="ECO:0000313" key="3">
    <source>
        <dbReference type="Proteomes" id="UP000030401"/>
    </source>
</evidence>
<dbReference type="EMBL" id="AVPG01000040">
    <property type="protein sequence ID" value="KGX84376.1"/>
    <property type="molecule type" value="Genomic_DNA"/>
</dbReference>
<accession>A0A0A5FUC2</accession>
<dbReference type="OrthoDB" id="2374256at2"/>
<dbReference type="InterPro" id="IPR024164">
    <property type="entry name" value="KinB-signalling_activ"/>
</dbReference>
<dbReference type="RefSeq" id="WP_036836369.1">
    <property type="nucleotide sequence ID" value="NZ_AVPG01000040.1"/>
</dbReference>
<dbReference type="STRING" id="1385512.N784_13650"/>
<evidence type="ECO:0000256" key="1">
    <source>
        <dbReference type="SAM" id="Phobius"/>
    </source>
</evidence>
<keyword evidence="3" id="KW-1185">Reference proteome</keyword>
<gene>
    <name evidence="2" type="ORF">N784_13650</name>
</gene>
<protein>
    <submittedName>
        <fullName evidence="2">KinB-signaling pathway activation protein</fullName>
    </submittedName>
</protein>
<reference evidence="2 3" key="1">
    <citation type="submission" date="2013-08" db="EMBL/GenBank/DDBJ databases">
        <authorList>
            <person name="Huang J."/>
            <person name="Wang G."/>
        </authorList>
    </citation>
    <scope>NUCLEOTIDE SEQUENCE [LARGE SCALE GENOMIC DNA]</scope>
    <source>
        <strain evidence="2 3">JSM 072002</strain>
    </source>
</reference>
<feature type="transmembrane region" description="Helical" evidence="1">
    <location>
        <begin position="9"/>
        <end position="28"/>
    </location>
</feature>
<dbReference type="AlphaFoldDB" id="A0A0A5FUC2"/>
<feature type="transmembrane region" description="Helical" evidence="1">
    <location>
        <begin position="48"/>
        <end position="71"/>
    </location>
</feature>
<keyword evidence="1" id="KW-0812">Transmembrane</keyword>
<dbReference type="SMART" id="SM01251">
    <property type="entry name" value="KbaA"/>
    <property type="match status" value="1"/>
</dbReference>
<feature type="transmembrane region" description="Helical" evidence="1">
    <location>
        <begin position="114"/>
        <end position="134"/>
    </location>
</feature>
<feature type="transmembrane region" description="Helical" evidence="1">
    <location>
        <begin position="143"/>
        <end position="164"/>
    </location>
</feature>
<keyword evidence="1" id="KW-1133">Transmembrane helix</keyword>
<comment type="caution">
    <text evidence="2">The sequence shown here is derived from an EMBL/GenBank/DDBJ whole genome shotgun (WGS) entry which is preliminary data.</text>
</comment>
<dbReference type="GO" id="GO:0045881">
    <property type="term" value="P:positive regulation of sporulation resulting in formation of a cellular spore"/>
    <property type="evidence" value="ECO:0007669"/>
    <property type="project" value="InterPro"/>
</dbReference>
<proteinExistence type="predicted"/>
<name>A0A0A5FUC2_9BACI</name>
<feature type="transmembrane region" description="Helical" evidence="1">
    <location>
        <begin position="83"/>
        <end position="102"/>
    </location>
</feature>
<evidence type="ECO:0000313" key="2">
    <source>
        <dbReference type="EMBL" id="KGX84376.1"/>
    </source>
</evidence>